<organism evidence="1 2">
    <name type="scientific">Candidatus Thiodubiliella endoseptemdiera</name>
    <dbReference type="NCBI Taxonomy" id="2738886"/>
    <lineage>
        <taxon>Bacteria</taxon>
        <taxon>Pseudomonadati</taxon>
        <taxon>Pseudomonadota</taxon>
        <taxon>Gammaproteobacteria</taxon>
        <taxon>Candidatus Pseudothioglobaceae</taxon>
        <taxon>Candidatus Thiodubiliella</taxon>
    </lineage>
</organism>
<protein>
    <recommendedName>
        <fullName evidence="3">VCBS repeat-containing protein</fullName>
    </recommendedName>
</protein>
<sequence length="72" mass="8077">MALMWEMLPHHLADIDGDGDLDLVGGERDGPLKYYKIQAHLTPAYEEKREIATFNGILWVFPTNPSHIDGVG</sequence>
<gene>
    <name evidence="1" type="ORF">H0A76_02045</name>
</gene>
<name>A0A853F1G5_9GAMM</name>
<evidence type="ECO:0000313" key="1">
    <source>
        <dbReference type="EMBL" id="NYT26791.1"/>
    </source>
</evidence>
<dbReference type="EMBL" id="JACCHT010000001">
    <property type="protein sequence ID" value="NYT26791.1"/>
    <property type="molecule type" value="Genomic_DNA"/>
</dbReference>
<dbReference type="InterPro" id="IPR028994">
    <property type="entry name" value="Integrin_alpha_N"/>
</dbReference>
<comment type="caution">
    <text evidence="1">The sequence shown here is derived from an EMBL/GenBank/DDBJ whole genome shotgun (WGS) entry which is preliminary data.</text>
</comment>
<accession>A0A853F1G5</accession>
<reference evidence="1 2" key="1">
    <citation type="submission" date="2020-05" db="EMBL/GenBank/DDBJ databases">
        <title>Horizontal transmission and recombination maintain forever young bacterial symbiont genomes.</title>
        <authorList>
            <person name="Russell S.L."/>
            <person name="Pepper-Tunick E."/>
            <person name="Svedberg J."/>
            <person name="Byrne A."/>
            <person name="Ruelas Castillo J."/>
            <person name="Vollmers C."/>
            <person name="Beinart R.A."/>
            <person name="Corbett-Detig R."/>
        </authorList>
    </citation>
    <scope>NUCLEOTIDE SEQUENCE [LARGE SCALE GENOMIC DNA]</scope>
    <source>
        <strain evidence="1">455</strain>
    </source>
</reference>
<dbReference type="SUPFAM" id="SSF69318">
    <property type="entry name" value="Integrin alpha N-terminal domain"/>
    <property type="match status" value="1"/>
</dbReference>
<dbReference type="Proteomes" id="UP000568751">
    <property type="component" value="Unassembled WGS sequence"/>
</dbReference>
<evidence type="ECO:0000313" key="2">
    <source>
        <dbReference type="Proteomes" id="UP000568751"/>
    </source>
</evidence>
<proteinExistence type="predicted"/>
<evidence type="ECO:0008006" key="3">
    <source>
        <dbReference type="Google" id="ProtNLM"/>
    </source>
</evidence>
<dbReference type="AlphaFoldDB" id="A0A853F1G5"/>